<sequence>MGYEAIQKAYTSKDVYGYQEVWVITSSGYTEQARDVKLWDRDVLIEQMANVNAAQTISVKEPEQADENATAPLPTTRTQDDDLFVCARCGKPVTNKIKDFCLSNPRRFSGRIYCYDHQRLKN</sequence>
<organism evidence="1">
    <name type="scientific">Paenibacillus sp. BIHB 4019</name>
    <dbReference type="NCBI Taxonomy" id="1870819"/>
    <lineage>
        <taxon>Bacteria</taxon>
        <taxon>Bacillati</taxon>
        <taxon>Bacillota</taxon>
        <taxon>Bacilli</taxon>
        <taxon>Bacillales</taxon>
        <taxon>Paenibacillaceae</taxon>
        <taxon>Paenibacillus</taxon>
    </lineage>
</organism>
<accession>A0A1B2DM37</accession>
<name>A0A1B2DM37_9BACL</name>
<dbReference type="EMBL" id="CP016808">
    <property type="protein sequence ID" value="ANY68765.1"/>
    <property type="molecule type" value="Genomic_DNA"/>
</dbReference>
<proteinExistence type="predicted"/>
<gene>
    <name evidence="1" type="ORF">BBD42_21565</name>
</gene>
<reference evidence="1" key="1">
    <citation type="submission" date="2016-08" db="EMBL/GenBank/DDBJ databases">
        <title>Complete Genome Seqeunce of Paenibacillus sp. BIHB 4019 from tea rhizoplane.</title>
        <authorList>
            <person name="Thakur R."/>
            <person name="Swarnkar M.K."/>
            <person name="Gulati A."/>
        </authorList>
    </citation>
    <scope>NUCLEOTIDE SEQUENCE [LARGE SCALE GENOMIC DNA]</scope>
    <source>
        <strain evidence="1">BIHB4019</strain>
    </source>
</reference>
<protein>
    <submittedName>
        <fullName evidence="1">Uncharacterized protein</fullName>
    </submittedName>
</protein>
<dbReference type="AlphaFoldDB" id="A0A1B2DM37"/>
<evidence type="ECO:0000313" key="1">
    <source>
        <dbReference type="EMBL" id="ANY68765.1"/>
    </source>
</evidence>